<dbReference type="AlphaFoldDB" id="A0AA51NFG4"/>
<evidence type="ECO:0000313" key="2">
    <source>
        <dbReference type="EMBL" id="WMP12007.1"/>
    </source>
</evidence>
<proteinExistence type="predicted"/>
<dbReference type="EMBL" id="OQ908869">
    <property type="protein sequence ID" value="WMP12007.1"/>
    <property type="molecule type" value="Genomic_DNA"/>
</dbReference>
<keyword evidence="2" id="KW-0934">Plastid</keyword>
<gene>
    <name evidence="2" type="primary">orf940</name>
</gene>
<geneLocation type="chloroplast" evidence="2"/>
<organism evidence="2">
    <name type="scientific">Laurencia australis</name>
    <dbReference type="NCBI Taxonomy" id="3073067"/>
    <lineage>
        <taxon>Eukaryota</taxon>
        <taxon>Rhodophyta</taxon>
        <taxon>Florideophyceae</taxon>
        <taxon>Rhodymeniophycidae</taxon>
        <taxon>Ceramiales</taxon>
        <taxon>Rhodomelaceae</taxon>
        <taxon>Laurencieae</taxon>
        <taxon>Laurencia</taxon>
    </lineage>
</organism>
<evidence type="ECO:0000313" key="1">
    <source>
        <dbReference type="EMBL" id="WMP11796.1"/>
    </source>
</evidence>
<sequence>MYENIIYCYRILLSELLKVISLCNELEVYIFVNL</sequence>
<protein>
    <submittedName>
        <fullName evidence="2">Uncharacterized protein</fullName>
    </submittedName>
</protein>
<reference evidence="2" key="1">
    <citation type="journal article" date="2023" name="J. Phycol.">
        <title>Gene-rich plastid genomes of two parasitic red algal species, Laurencia australis and L. verruciformis (Rhodomelaceae, Ceramiales), and a taxonomic revision of Janczewskia.</title>
        <authorList>
            <person name="Preuss M."/>
            <person name="Diaz-Tapia P."/>
            <person name="Verbruggen H."/>
            <person name="Zuccarello G.C."/>
        </authorList>
    </citation>
    <scope>NUCLEOTIDE SEQUENCE</scope>
    <source>
        <strain evidence="1">B1P</strain>
        <strain evidence="2">B2P</strain>
    </source>
</reference>
<accession>A0AA51NFG4</accession>
<dbReference type="EMBL" id="OQ908868">
    <property type="protein sequence ID" value="WMP11796.1"/>
    <property type="molecule type" value="Genomic_DNA"/>
</dbReference>
<name>A0AA51NFG4_9FLOR</name>
<keyword evidence="2" id="KW-0150">Chloroplast</keyword>